<feature type="chain" id="PRO_5040827693" evidence="2">
    <location>
        <begin position="27"/>
        <end position="179"/>
    </location>
</feature>
<organism evidence="3 4">
    <name type="scientific">Lentinula lateritia</name>
    <dbReference type="NCBI Taxonomy" id="40482"/>
    <lineage>
        <taxon>Eukaryota</taxon>
        <taxon>Fungi</taxon>
        <taxon>Dikarya</taxon>
        <taxon>Basidiomycota</taxon>
        <taxon>Agaricomycotina</taxon>
        <taxon>Agaricomycetes</taxon>
        <taxon>Agaricomycetidae</taxon>
        <taxon>Agaricales</taxon>
        <taxon>Marasmiineae</taxon>
        <taxon>Omphalotaceae</taxon>
        <taxon>Lentinula</taxon>
    </lineage>
</organism>
<comment type="caution">
    <text evidence="3">The sequence shown here is derived from an EMBL/GenBank/DDBJ whole genome shotgun (WGS) entry which is preliminary data.</text>
</comment>
<protein>
    <submittedName>
        <fullName evidence="3">Uncharacterized protein</fullName>
    </submittedName>
</protein>
<feature type="compositionally biased region" description="Acidic residues" evidence="1">
    <location>
        <begin position="150"/>
        <end position="162"/>
    </location>
</feature>
<feature type="signal peptide" evidence="2">
    <location>
        <begin position="1"/>
        <end position="26"/>
    </location>
</feature>
<evidence type="ECO:0000256" key="1">
    <source>
        <dbReference type="SAM" id="MobiDB-lite"/>
    </source>
</evidence>
<dbReference type="Proteomes" id="UP001150238">
    <property type="component" value="Unassembled WGS sequence"/>
</dbReference>
<reference evidence="3" key="2">
    <citation type="journal article" date="2023" name="Proc. Natl. Acad. Sci. U.S.A.">
        <title>A global phylogenomic analysis of the shiitake genus Lentinula.</title>
        <authorList>
            <person name="Sierra-Patev S."/>
            <person name="Min B."/>
            <person name="Naranjo-Ortiz M."/>
            <person name="Looney B."/>
            <person name="Konkel Z."/>
            <person name="Slot J.C."/>
            <person name="Sakamoto Y."/>
            <person name="Steenwyk J.L."/>
            <person name="Rokas A."/>
            <person name="Carro J."/>
            <person name="Camarero S."/>
            <person name="Ferreira P."/>
            <person name="Molpeceres G."/>
            <person name="Ruiz-Duenas F.J."/>
            <person name="Serrano A."/>
            <person name="Henrissat B."/>
            <person name="Drula E."/>
            <person name="Hughes K.W."/>
            <person name="Mata J.L."/>
            <person name="Ishikawa N.K."/>
            <person name="Vargas-Isla R."/>
            <person name="Ushijima S."/>
            <person name="Smith C.A."/>
            <person name="Donoghue J."/>
            <person name="Ahrendt S."/>
            <person name="Andreopoulos W."/>
            <person name="He G."/>
            <person name="LaButti K."/>
            <person name="Lipzen A."/>
            <person name="Ng V."/>
            <person name="Riley R."/>
            <person name="Sandor L."/>
            <person name="Barry K."/>
            <person name="Martinez A.T."/>
            <person name="Xiao Y."/>
            <person name="Gibbons J.G."/>
            <person name="Terashima K."/>
            <person name="Grigoriev I.V."/>
            <person name="Hibbett D."/>
        </authorList>
    </citation>
    <scope>NUCLEOTIDE SEQUENCE</scope>
    <source>
        <strain evidence="3">Sp2 HRB7682 ss15</strain>
    </source>
</reference>
<dbReference type="AlphaFoldDB" id="A0A9W9AUY4"/>
<dbReference type="EMBL" id="JANVFS010000008">
    <property type="protein sequence ID" value="KAJ4488984.1"/>
    <property type="molecule type" value="Genomic_DNA"/>
</dbReference>
<feature type="region of interest" description="Disordered" evidence="1">
    <location>
        <begin position="150"/>
        <end position="179"/>
    </location>
</feature>
<reference evidence="3" key="1">
    <citation type="submission" date="2022-08" db="EMBL/GenBank/DDBJ databases">
        <authorList>
            <consortium name="DOE Joint Genome Institute"/>
            <person name="Min B."/>
            <person name="Riley R."/>
            <person name="Sierra-Patev S."/>
            <person name="Naranjo-Ortiz M."/>
            <person name="Looney B."/>
            <person name="Konkel Z."/>
            <person name="Slot J.C."/>
            <person name="Sakamoto Y."/>
            <person name="Steenwyk J.L."/>
            <person name="Rokas A."/>
            <person name="Carro J."/>
            <person name="Camarero S."/>
            <person name="Ferreira P."/>
            <person name="Molpeceres G."/>
            <person name="Ruiz-Duenas F.J."/>
            <person name="Serrano A."/>
            <person name="Henrissat B."/>
            <person name="Drula E."/>
            <person name="Hughes K.W."/>
            <person name="Mata J.L."/>
            <person name="Ishikawa N.K."/>
            <person name="Vargas-Isla R."/>
            <person name="Ushijima S."/>
            <person name="Smith C.A."/>
            <person name="Ahrendt S."/>
            <person name="Andreopoulos W."/>
            <person name="He G."/>
            <person name="Labutti K."/>
            <person name="Lipzen A."/>
            <person name="Ng V."/>
            <person name="Sandor L."/>
            <person name="Barry K."/>
            <person name="Martinez A.T."/>
            <person name="Xiao Y."/>
            <person name="Gibbons J.G."/>
            <person name="Terashima K."/>
            <person name="Hibbett D.S."/>
            <person name="Grigoriev I.V."/>
        </authorList>
    </citation>
    <scope>NUCLEOTIDE SEQUENCE</scope>
    <source>
        <strain evidence="3">Sp2 HRB7682 ss15</strain>
    </source>
</reference>
<gene>
    <name evidence="3" type="ORF">C8J55DRAFT_487168</name>
</gene>
<keyword evidence="2" id="KW-0732">Signal</keyword>
<name>A0A9W9AUY4_9AGAR</name>
<proteinExistence type="predicted"/>
<sequence>MCLVGFGVGGIPFLALLLLLPPSSTPLLPPPPPPPIQLPTYQTNPPPPLSSLQHEWLCRISPPVMDITGAQHPSYSCGSVWVWVMSSFMMRGVRDVVLRCGLEFGLEVDEEGEVEEEEFDEEVDLEEEEVEFDEEVFDEEVVFDMEEFDEEVDKEGEEEEKEEEKGCCIEPWFGRGGEG</sequence>
<evidence type="ECO:0000256" key="2">
    <source>
        <dbReference type="SAM" id="SignalP"/>
    </source>
</evidence>
<accession>A0A9W9AUY4</accession>
<evidence type="ECO:0000313" key="4">
    <source>
        <dbReference type="Proteomes" id="UP001150238"/>
    </source>
</evidence>
<evidence type="ECO:0000313" key="3">
    <source>
        <dbReference type="EMBL" id="KAJ4488984.1"/>
    </source>
</evidence>